<proteinExistence type="inferred from homology"/>
<evidence type="ECO:0000256" key="2">
    <source>
        <dbReference type="ARBA" id="ARBA00001927"/>
    </source>
</evidence>
<keyword evidence="13" id="KW-0003">3Fe-4S</keyword>
<evidence type="ECO:0000256" key="1">
    <source>
        <dbReference type="ARBA" id="ARBA00001917"/>
    </source>
</evidence>
<dbReference type="Gene3D" id="3.60.20.10">
    <property type="entry name" value="Glutamine Phosphoribosylpyrophosphate, subunit 1, domain 1"/>
    <property type="match status" value="1"/>
</dbReference>
<dbReference type="PANTHER" id="PTHR11938">
    <property type="entry name" value="FAD NADPH DEHYDROGENASE/OXIDOREDUCTASE"/>
    <property type="match status" value="1"/>
</dbReference>
<evidence type="ECO:0000313" key="18">
    <source>
        <dbReference type="Proteomes" id="UP000270094"/>
    </source>
</evidence>
<dbReference type="OrthoDB" id="4327079at2759"/>
<keyword evidence="8" id="KW-0315">Glutamine amidotransferase</keyword>
<comment type="cofactor">
    <cofactor evidence="2">
        <name>[3Fe-4S] cluster</name>
        <dbReference type="ChEBI" id="CHEBI:21137"/>
    </cofactor>
</comment>
<organism evidence="17 18">
    <name type="scientific">Strongylus vulgaris</name>
    <name type="common">Blood worm</name>
    <dbReference type="NCBI Taxonomy" id="40348"/>
    <lineage>
        <taxon>Eukaryota</taxon>
        <taxon>Metazoa</taxon>
        <taxon>Ecdysozoa</taxon>
        <taxon>Nematoda</taxon>
        <taxon>Chromadorea</taxon>
        <taxon>Rhabditida</taxon>
        <taxon>Rhabditina</taxon>
        <taxon>Rhabditomorpha</taxon>
        <taxon>Strongyloidea</taxon>
        <taxon>Strongylidae</taxon>
        <taxon>Strongylus</taxon>
    </lineage>
</organism>
<dbReference type="GO" id="GO:0016041">
    <property type="term" value="F:glutamate synthase (ferredoxin) activity"/>
    <property type="evidence" value="ECO:0007669"/>
    <property type="project" value="UniProtKB-EC"/>
</dbReference>
<dbReference type="GO" id="GO:0051538">
    <property type="term" value="F:3 iron, 4 sulfur cluster binding"/>
    <property type="evidence" value="ECO:0007669"/>
    <property type="project" value="UniProtKB-KW"/>
</dbReference>
<dbReference type="EC" id="1.4.7.1" evidence="15"/>
<keyword evidence="10" id="KW-0408">Iron</keyword>
<dbReference type="InterPro" id="IPR029055">
    <property type="entry name" value="Ntn_hydrolases_N"/>
</dbReference>
<keyword evidence="6" id="KW-0288">FMN</keyword>
<evidence type="ECO:0000256" key="9">
    <source>
        <dbReference type="ARBA" id="ARBA00023002"/>
    </source>
</evidence>
<dbReference type="GO" id="GO:0006537">
    <property type="term" value="P:glutamate biosynthetic process"/>
    <property type="evidence" value="ECO:0007669"/>
    <property type="project" value="UniProtKB-KW"/>
</dbReference>
<evidence type="ECO:0000256" key="14">
    <source>
        <dbReference type="ARBA" id="ARBA00037928"/>
    </source>
</evidence>
<dbReference type="GO" id="GO:0016040">
    <property type="term" value="F:glutamate synthase (NADH) activity"/>
    <property type="evidence" value="ECO:0007669"/>
    <property type="project" value="TreeGrafter"/>
</dbReference>
<keyword evidence="18" id="KW-1185">Reference proteome</keyword>
<evidence type="ECO:0000256" key="8">
    <source>
        <dbReference type="ARBA" id="ARBA00022962"/>
    </source>
</evidence>
<evidence type="ECO:0000256" key="6">
    <source>
        <dbReference type="ARBA" id="ARBA00022643"/>
    </source>
</evidence>
<keyword evidence="7" id="KW-0479">Metal-binding</keyword>
<gene>
    <name evidence="17" type="ORF">SVUK_LOCUS10108</name>
</gene>
<name>A0A3P7IPP5_STRVU</name>
<dbReference type="GO" id="GO:0019676">
    <property type="term" value="P:ammonia assimilation cycle"/>
    <property type="evidence" value="ECO:0007669"/>
    <property type="project" value="TreeGrafter"/>
</dbReference>
<dbReference type="SUPFAM" id="SSF56235">
    <property type="entry name" value="N-terminal nucleophile aminohydrolases (Ntn hydrolases)"/>
    <property type="match status" value="1"/>
</dbReference>
<evidence type="ECO:0000256" key="10">
    <source>
        <dbReference type="ARBA" id="ARBA00023004"/>
    </source>
</evidence>
<evidence type="ECO:0000256" key="3">
    <source>
        <dbReference type="ARBA" id="ARBA00009716"/>
    </source>
</evidence>
<dbReference type="InterPro" id="IPR050711">
    <property type="entry name" value="ET-N_metabolism_enzyme"/>
</dbReference>
<accession>A0A3P7IPP5</accession>
<evidence type="ECO:0000256" key="7">
    <source>
        <dbReference type="ARBA" id="ARBA00022723"/>
    </source>
</evidence>
<evidence type="ECO:0000256" key="11">
    <source>
        <dbReference type="ARBA" id="ARBA00023014"/>
    </source>
</evidence>
<evidence type="ECO:0000256" key="4">
    <source>
        <dbReference type="ARBA" id="ARBA00022605"/>
    </source>
</evidence>
<evidence type="ECO:0000256" key="5">
    <source>
        <dbReference type="ARBA" id="ARBA00022630"/>
    </source>
</evidence>
<protein>
    <recommendedName>
        <fullName evidence="15">glutamate synthase (ferredoxin)</fullName>
        <ecNumber evidence="15">1.4.7.1</ecNumber>
    </recommendedName>
</protein>
<feature type="domain" description="Glutamine amidotransferase type-2" evidence="16">
    <location>
        <begin position="1"/>
        <end position="103"/>
    </location>
</feature>
<reference evidence="17 18" key="1">
    <citation type="submission" date="2018-11" db="EMBL/GenBank/DDBJ databases">
        <authorList>
            <consortium name="Pathogen Informatics"/>
        </authorList>
    </citation>
    <scope>NUCLEOTIDE SEQUENCE [LARGE SCALE GENOMIC DNA]</scope>
</reference>
<evidence type="ECO:0000256" key="12">
    <source>
        <dbReference type="ARBA" id="ARBA00023164"/>
    </source>
</evidence>
<dbReference type="GO" id="GO:0046872">
    <property type="term" value="F:metal ion binding"/>
    <property type="evidence" value="ECO:0007669"/>
    <property type="project" value="UniProtKB-KW"/>
</dbReference>
<evidence type="ECO:0000259" key="16">
    <source>
        <dbReference type="Pfam" id="PF00310"/>
    </source>
</evidence>
<comment type="pathway">
    <text evidence="14">Amino-acid biosynthesis; L-glutamate biosynthesis via GLT pathway; L-glutamate from 2-oxoglutarate and L-glutamine (ferredoxin route): step 1/1.</text>
</comment>
<dbReference type="EMBL" id="UYYB01094937">
    <property type="protein sequence ID" value="VDM75110.1"/>
    <property type="molecule type" value="Genomic_DNA"/>
</dbReference>
<comment type="similarity">
    <text evidence="3">Belongs to the glutamate synthase family.</text>
</comment>
<dbReference type="Pfam" id="PF00310">
    <property type="entry name" value="GATase_2"/>
    <property type="match status" value="1"/>
</dbReference>
<keyword evidence="5" id="KW-0285">Flavoprotein</keyword>
<dbReference type="AlphaFoldDB" id="A0A3P7IPP5"/>
<keyword evidence="4" id="KW-0028">Amino-acid biosynthesis</keyword>
<comment type="cofactor">
    <cofactor evidence="1">
        <name>FMN</name>
        <dbReference type="ChEBI" id="CHEBI:58210"/>
    </cofactor>
</comment>
<keyword evidence="11" id="KW-0411">Iron-sulfur</keyword>
<dbReference type="InterPro" id="IPR017932">
    <property type="entry name" value="GATase_2_dom"/>
</dbReference>
<dbReference type="PANTHER" id="PTHR11938:SF133">
    <property type="entry name" value="GLUTAMATE SYNTHASE (NADH)"/>
    <property type="match status" value="1"/>
</dbReference>
<keyword evidence="12" id="KW-0314">Glutamate biosynthesis</keyword>
<dbReference type="Proteomes" id="UP000270094">
    <property type="component" value="Unassembled WGS sequence"/>
</dbReference>
<evidence type="ECO:0000256" key="13">
    <source>
        <dbReference type="ARBA" id="ARBA00023291"/>
    </source>
</evidence>
<keyword evidence="9" id="KW-0560">Oxidoreductase</keyword>
<sequence>MAHRGACACDNDSGDGAGVLTAIPDLMYRKSIKEQDGVELPPLGQYATGILFLHEDSYKQAKEAFGDLARACNVRVITWRKLSTNRDSLGAEAKKTEPLIRQVRNFF</sequence>
<evidence type="ECO:0000256" key="15">
    <source>
        <dbReference type="ARBA" id="ARBA00039085"/>
    </source>
</evidence>
<evidence type="ECO:0000313" key="17">
    <source>
        <dbReference type="EMBL" id="VDM75110.1"/>
    </source>
</evidence>